<gene>
    <name evidence="2" type="ORF">LTR77_004837</name>
</gene>
<evidence type="ECO:0000313" key="3">
    <source>
        <dbReference type="Proteomes" id="UP001337655"/>
    </source>
</evidence>
<evidence type="ECO:0000259" key="1">
    <source>
        <dbReference type="Pfam" id="PF13521"/>
    </source>
</evidence>
<keyword evidence="3" id="KW-1185">Reference proteome</keyword>
<dbReference type="InterPro" id="IPR038727">
    <property type="entry name" value="NadR/Ttd14_AAA_dom"/>
</dbReference>
<dbReference type="Gene3D" id="3.40.50.300">
    <property type="entry name" value="P-loop containing nucleotide triphosphate hydrolases"/>
    <property type="match status" value="1"/>
</dbReference>
<name>A0AAV9PB59_9PEZI</name>
<comment type="caution">
    <text evidence="2">The sequence shown here is derived from an EMBL/GenBank/DDBJ whole genome shotgun (WGS) entry which is preliminary data.</text>
</comment>
<dbReference type="Pfam" id="PF13521">
    <property type="entry name" value="AAA_28"/>
    <property type="match status" value="1"/>
</dbReference>
<protein>
    <recommendedName>
        <fullName evidence="1">NadR/Ttd14 AAA domain-containing protein</fullName>
    </recommendedName>
</protein>
<dbReference type="SUPFAM" id="SSF52540">
    <property type="entry name" value="P-loop containing nucleoside triphosphate hydrolases"/>
    <property type="match status" value="1"/>
</dbReference>
<proteinExistence type="predicted"/>
<feature type="domain" description="NadR/Ttd14 AAA" evidence="1">
    <location>
        <begin position="9"/>
        <end position="184"/>
    </location>
</feature>
<organism evidence="2 3">
    <name type="scientific">Saxophila tyrrhenica</name>
    <dbReference type="NCBI Taxonomy" id="1690608"/>
    <lineage>
        <taxon>Eukaryota</taxon>
        <taxon>Fungi</taxon>
        <taxon>Dikarya</taxon>
        <taxon>Ascomycota</taxon>
        <taxon>Pezizomycotina</taxon>
        <taxon>Dothideomycetes</taxon>
        <taxon>Dothideomycetidae</taxon>
        <taxon>Mycosphaerellales</taxon>
        <taxon>Extremaceae</taxon>
        <taxon>Saxophila</taxon>
    </lineage>
</organism>
<sequence length="199" mass="22787">MSNAAPKNIFIIGAQCTGKTTLVEALADFYASRQVEPPPKIVSEVARNVMRRVDIHRHDIANTPERCLVLQEAIIQAQYDAESDLEVRRSWYISDRSGLDPVVYARLLVGEEGKQRLLELPTYSILEERMKQGLVFVCEAGCSWLVDDGTRLMPKDQEEWRRIDQAFRQLLQERGIEYVLVPSSVVGMRDRVDIVVKHF</sequence>
<accession>A0AAV9PB59</accession>
<dbReference type="RefSeq" id="XP_064659449.1">
    <property type="nucleotide sequence ID" value="XM_064802088.1"/>
</dbReference>
<dbReference type="Proteomes" id="UP001337655">
    <property type="component" value="Unassembled WGS sequence"/>
</dbReference>
<evidence type="ECO:0000313" key="2">
    <source>
        <dbReference type="EMBL" id="KAK5170251.1"/>
    </source>
</evidence>
<dbReference type="AlphaFoldDB" id="A0AAV9PB59"/>
<dbReference type="EMBL" id="JAVRRT010000007">
    <property type="protein sequence ID" value="KAK5170251.1"/>
    <property type="molecule type" value="Genomic_DNA"/>
</dbReference>
<dbReference type="GeneID" id="89926181"/>
<dbReference type="InterPro" id="IPR027417">
    <property type="entry name" value="P-loop_NTPase"/>
</dbReference>
<reference evidence="2 3" key="1">
    <citation type="submission" date="2023-08" db="EMBL/GenBank/DDBJ databases">
        <title>Black Yeasts Isolated from many extreme environments.</title>
        <authorList>
            <person name="Coleine C."/>
            <person name="Stajich J.E."/>
            <person name="Selbmann L."/>
        </authorList>
    </citation>
    <scope>NUCLEOTIDE SEQUENCE [LARGE SCALE GENOMIC DNA]</scope>
    <source>
        <strain evidence="2 3">CCFEE 5935</strain>
    </source>
</reference>